<reference evidence="1 2" key="2">
    <citation type="journal article" date="2022" name="Mol. Ecol. Resour.">
        <title>The genomes of chicory, endive, great burdock and yacon provide insights into Asteraceae paleo-polyploidization history and plant inulin production.</title>
        <authorList>
            <person name="Fan W."/>
            <person name="Wang S."/>
            <person name="Wang H."/>
            <person name="Wang A."/>
            <person name="Jiang F."/>
            <person name="Liu H."/>
            <person name="Zhao H."/>
            <person name="Xu D."/>
            <person name="Zhang Y."/>
        </authorList>
    </citation>
    <scope>NUCLEOTIDE SEQUENCE [LARGE SCALE GENOMIC DNA]</scope>
    <source>
        <strain evidence="2">cv. Niubang</strain>
    </source>
</reference>
<comment type="caution">
    <text evidence="1">The sequence shown here is derived from an EMBL/GenBank/DDBJ whole genome shotgun (WGS) entry which is preliminary data.</text>
</comment>
<reference evidence="2" key="1">
    <citation type="journal article" date="2022" name="Mol. Ecol. Resour.">
        <title>The genomes of chicory, endive, great burdock and yacon provide insights into Asteraceae palaeo-polyploidization history and plant inulin production.</title>
        <authorList>
            <person name="Fan W."/>
            <person name="Wang S."/>
            <person name="Wang H."/>
            <person name="Wang A."/>
            <person name="Jiang F."/>
            <person name="Liu H."/>
            <person name="Zhao H."/>
            <person name="Xu D."/>
            <person name="Zhang Y."/>
        </authorList>
    </citation>
    <scope>NUCLEOTIDE SEQUENCE [LARGE SCALE GENOMIC DNA]</scope>
    <source>
        <strain evidence="2">cv. Niubang</strain>
    </source>
</reference>
<sequence>MMNDLKLMHWSLAAAVESNIIHPIGKTILEAVWGAKYPNVKRDNGMFIEEPGSGSGALATIGEKMIYLTQNSGHANSDFSEFRLV</sequence>
<dbReference type="EMBL" id="CM042052">
    <property type="protein sequence ID" value="KAI3718792.1"/>
    <property type="molecule type" value="Genomic_DNA"/>
</dbReference>
<gene>
    <name evidence="1" type="ORF">L6452_19676</name>
</gene>
<organism evidence="1 2">
    <name type="scientific">Arctium lappa</name>
    <name type="common">Greater burdock</name>
    <name type="synonym">Lappa major</name>
    <dbReference type="NCBI Taxonomy" id="4217"/>
    <lineage>
        <taxon>Eukaryota</taxon>
        <taxon>Viridiplantae</taxon>
        <taxon>Streptophyta</taxon>
        <taxon>Embryophyta</taxon>
        <taxon>Tracheophyta</taxon>
        <taxon>Spermatophyta</taxon>
        <taxon>Magnoliopsida</taxon>
        <taxon>eudicotyledons</taxon>
        <taxon>Gunneridae</taxon>
        <taxon>Pentapetalae</taxon>
        <taxon>asterids</taxon>
        <taxon>campanulids</taxon>
        <taxon>Asterales</taxon>
        <taxon>Asteraceae</taxon>
        <taxon>Carduoideae</taxon>
        <taxon>Cardueae</taxon>
        <taxon>Arctiinae</taxon>
        <taxon>Arctium</taxon>
    </lineage>
</organism>
<accession>A0ACB9B8I5</accession>
<evidence type="ECO:0000313" key="2">
    <source>
        <dbReference type="Proteomes" id="UP001055879"/>
    </source>
</evidence>
<evidence type="ECO:0000313" key="1">
    <source>
        <dbReference type="EMBL" id="KAI3718792.1"/>
    </source>
</evidence>
<protein>
    <submittedName>
        <fullName evidence="1">Uncharacterized protein</fullName>
    </submittedName>
</protein>
<dbReference type="Proteomes" id="UP001055879">
    <property type="component" value="Linkage Group LG06"/>
</dbReference>
<name>A0ACB9B8I5_ARCLA</name>
<proteinExistence type="predicted"/>
<keyword evidence="2" id="KW-1185">Reference proteome</keyword>